<feature type="transmembrane region" description="Helical" evidence="8">
    <location>
        <begin position="101"/>
        <end position="119"/>
    </location>
</feature>
<keyword evidence="7 8" id="KW-0472">Membrane</keyword>
<protein>
    <recommendedName>
        <fullName evidence="8">Probable membrane transporter protein</fullName>
    </recommendedName>
</protein>
<evidence type="ECO:0000313" key="9">
    <source>
        <dbReference type="EMBL" id="SDC62983.1"/>
    </source>
</evidence>
<evidence type="ECO:0000256" key="3">
    <source>
        <dbReference type="ARBA" id="ARBA00022448"/>
    </source>
</evidence>
<feature type="transmembrane region" description="Helical" evidence="8">
    <location>
        <begin position="75"/>
        <end position="95"/>
    </location>
</feature>
<evidence type="ECO:0000256" key="2">
    <source>
        <dbReference type="ARBA" id="ARBA00009142"/>
    </source>
</evidence>
<organism evidence="9 10">
    <name type="scientific">Sanguibacter gelidistatuariae</name>
    <dbReference type="NCBI Taxonomy" id="1814289"/>
    <lineage>
        <taxon>Bacteria</taxon>
        <taxon>Bacillati</taxon>
        <taxon>Actinomycetota</taxon>
        <taxon>Actinomycetes</taxon>
        <taxon>Micrococcales</taxon>
        <taxon>Sanguibacteraceae</taxon>
        <taxon>Sanguibacter</taxon>
    </lineage>
</organism>
<sequence>MTIALFTVLFFGALGAGALGSALGMAGGIFVVPLLTLVAQVPFPTAVAVSLVSVIACSCASAPHLLSSGLTNLRLAVVLEVATTLGAVIGILMIGAVPSSILYGIFAVVLLVSAVQMIAGRRDQVPDPALRKSRHRSLDGAFTDHDGSAVSYRVSHLPLGVTFMFGAGALSALLGIGSGVLKIPAMDAAMKLPIKASSATANLMISVTACGTAAAYLMSGTLDLNLSGPVVLGSLAGSILGAKILVRVAGASLRVVFTIVLLALAVPMTANAFGLSWGASP</sequence>
<evidence type="ECO:0000256" key="4">
    <source>
        <dbReference type="ARBA" id="ARBA00022475"/>
    </source>
</evidence>
<name>A0A1G6N575_9MICO</name>
<evidence type="ECO:0000256" key="8">
    <source>
        <dbReference type="RuleBase" id="RU363041"/>
    </source>
</evidence>
<dbReference type="STRING" id="1814289.SAMN05216410_2059"/>
<dbReference type="GO" id="GO:0005886">
    <property type="term" value="C:plasma membrane"/>
    <property type="evidence" value="ECO:0007669"/>
    <property type="project" value="UniProtKB-SubCell"/>
</dbReference>
<keyword evidence="5 8" id="KW-0812">Transmembrane</keyword>
<accession>A0A1G6N575</accession>
<evidence type="ECO:0000256" key="1">
    <source>
        <dbReference type="ARBA" id="ARBA00004651"/>
    </source>
</evidence>
<dbReference type="EMBL" id="FMYH01000003">
    <property type="protein sequence ID" value="SDC62983.1"/>
    <property type="molecule type" value="Genomic_DNA"/>
</dbReference>
<feature type="transmembrane region" description="Helical" evidence="8">
    <location>
        <begin position="230"/>
        <end position="249"/>
    </location>
</feature>
<dbReference type="RefSeq" id="WP_093182934.1">
    <property type="nucleotide sequence ID" value="NZ_FMYH01000003.1"/>
</dbReference>
<dbReference type="OrthoDB" id="9777163at2"/>
<comment type="subcellular location">
    <subcellularLocation>
        <location evidence="1 8">Cell membrane</location>
        <topology evidence="1 8">Multi-pass membrane protein</topology>
    </subcellularLocation>
</comment>
<evidence type="ECO:0000313" key="10">
    <source>
        <dbReference type="Proteomes" id="UP000199039"/>
    </source>
</evidence>
<keyword evidence="6 8" id="KW-1133">Transmembrane helix</keyword>
<feature type="transmembrane region" description="Helical" evidence="8">
    <location>
        <begin position="42"/>
        <end position="63"/>
    </location>
</feature>
<dbReference type="Proteomes" id="UP000199039">
    <property type="component" value="Unassembled WGS sequence"/>
</dbReference>
<keyword evidence="10" id="KW-1185">Reference proteome</keyword>
<dbReference type="PANTHER" id="PTHR30269:SF23">
    <property type="entry name" value="MEMBRANE TRANSPORTER PROTEIN YDHB-RELATED"/>
    <property type="match status" value="1"/>
</dbReference>
<dbReference type="Pfam" id="PF01925">
    <property type="entry name" value="TauE"/>
    <property type="match status" value="1"/>
</dbReference>
<proteinExistence type="inferred from homology"/>
<evidence type="ECO:0000256" key="5">
    <source>
        <dbReference type="ARBA" id="ARBA00022692"/>
    </source>
</evidence>
<feature type="transmembrane region" description="Helical" evidence="8">
    <location>
        <begin position="255"/>
        <end position="277"/>
    </location>
</feature>
<feature type="transmembrane region" description="Helical" evidence="8">
    <location>
        <begin position="157"/>
        <end position="181"/>
    </location>
</feature>
<dbReference type="PANTHER" id="PTHR30269">
    <property type="entry name" value="TRANSMEMBRANE PROTEIN YFCA"/>
    <property type="match status" value="1"/>
</dbReference>
<evidence type="ECO:0000256" key="7">
    <source>
        <dbReference type="ARBA" id="ARBA00023136"/>
    </source>
</evidence>
<dbReference type="AlphaFoldDB" id="A0A1G6N575"/>
<dbReference type="InterPro" id="IPR052017">
    <property type="entry name" value="TSUP"/>
</dbReference>
<comment type="similarity">
    <text evidence="2 8">Belongs to the 4-toluene sulfonate uptake permease (TSUP) (TC 2.A.102) family.</text>
</comment>
<evidence type="ECO:0000256" key="6">
    <source>
        <dbReference type="ARBA" id="ARBA00022989"/>
    </source>
</evidence>
<reference evidence="9 10" key="1">
    <citation type="submission" date="2016-09" db="EMBL/GenBank/DDBJ databases">
        <authorList>
            <person name="Capua I."/>
            <person name="De Benedictis P."/>
            <person name="Joannis T."/>
            <person name="Lombin L.H."/>
            <person name="Cattoli G."/>
        </authorList>
    </citation>
    <scope>NUCLEOTIDE SEQUENCE [LARGE SCALE GENOMIC DNA]</scope>
    <source>
        <strain evidence="9 10">ISLP-3</strain>
    </source>
</reference>
<keyword evidence="4 8" id="KW-1003">Cell membrane</keyword>
<gene>
    <name evidence="9" type="ORF">SAMN05216410_2059</name>
</gene>
<dbReference type="InterPro" id="IPR002781">
    <property type="entry name" value="TM_pro_TauE-like"/>
</dbReference>
<keyword evidence="3" id="KW-0813">Transport</keyword>